<organism evidence="1 2">
    <name type="scientific">Mesorhabditis spiculigera</name>
    <dbReference type="NCBI Taxonomy" id="96644"/>
    <lineage>
        <taxon>Eukaryota</taxon>
        <taxon>Metazoa</taxon>
        <taxon>Ecdysozoa</taxon>
        <taxon>Nematoda</taxon>
        <taxon>Chromadorea</taxon>
        <taxon>Rhabditida</taxon>
        <taxon>Rhabditina</taxon>
        <taxon>Rhabditomorpha</taxon>
        <taxon>Rhabditoidea</taxon>
        <taxon>Rhabditidae</taxon>
        <taxon>Mesorhabditinae</taxon>
        <taxon>Mesorhabditis</taxon>
    </lineage>
</organism>
<evidence type="ECO:0000313" key="2">
    <source>
        <dbReference type="Proteomes" id="UP001177023"/>
    </source>
</evidence>
<sequence>MWKIVEAAPKKYESVPFDTTCNLGFGLSDRWFNQLAVSELPREQCQTHPPSQLVDGPWGEETRLVISVYMKLLLSNATIDKLKYPPLHFGNQFWFSLNMRVNCIFDPRGLFSAAELLEFIDHFKPKAFVCSDLTALANYRSQIPAFLTDPIVRSLEKVDIGFPRDYYQFAKGLRAKDLVIRTPARHGCALLSGGNTPVGEVLAFFEWKITAWLDGTDEIEKFFIYNGPVRWNDPEPDDLFGCVMGRLKSLLTPNRGRVEQMSNGFDLIVREFDGQSLLVYSDDKLHRVNFLRTEYNFRMSRSPDSLQTNDETLASIIKYMHHQRNANPQLAAEARERLKEECAKFIEYNKEATNMDLIIETLLYMHDNPSSRPEYDRAWAMCKWDRPLEHVPCPVKTTDRHAYEFARAFESSGKLPNPDDFEPYAYRVIFVDTSRARRT</sequence>
<comment type="caution">
    <text evidence="1">The sequence shown here is derived from an EMBL/GenBank/DDBJ whole genome shotgun (WGS) entry which is preliminary data.</text>
</comment>
<feature type="non-terminal residue" evidence="1">
    <location>
        <position position="1"/>
    </location>
</feature>
<name>A0AA36D4V8_9BILA</name>
<reference evidence="1" key="1">
    <citation type="submission" date="2023-06" db="EMBL/GenBank/DDBJ databases">
        <authorList>
            <person name="Delattre M."/>
        </authorList>
    </citation>
    <scope>NUCLEOTIDE SEQUENCE</scope>
    <source>
        <strain evidence="1">AF72</strain>
    </source>
</reference>
<keyword evidence="2" id="KW-1185">Reference proteome</keyword>
<dbReference type="Proteomes" id="UP001177023">
    <property type="component" value="Unassembled WGS sequence"/>
</dbReference>
<dbReference type="AlphaFoldDB" id="A0AA36D4V8"/>
<protein>
    <submittedName>
        <fullName evidence="1">Uncharacterized protein</fullName>
    </submittedName>
</protein>
<evidence type="ECO:0000313" key="1">
    <source>
        <dbReference type="EMBL" id="CAJ0580150.1"/>
    </source>
</evidence>
<proteinExistence type="predicted"/>
<accession>A0AA36D4V8</accession>
<gene>
    <name evidence="1" type="ORF">MSPICULIGERA_LOCUS18352</name>
</gene>
<dbReference type="EMBL" id="CATQJA010002659">
    <property type="protein sequence ID" value="CAJ0580150.1"/>
    <property type="molecule type" value="Genomic_DNA"/>
</dbReference>